<sequence>MTGSMDETLQAVRTAFARLARENTGLTDIDQQIMRAFEQLMLGRPEITDGRTSAVNIAAEAGVSRASYYRSPVAAVIKGILSSPEARRPESDELRQEVARLKQSERELRREKGAEIRELRATVAAYANQIQILALRNAELEADTRRLHAQLAGKQAGVVKQLKGARTATGSSPVQP</sequence>
<evidence type="ECO:0000256" key="1">
    <source>
        <dbReference type="SAM" id="Coils"/>
    </source>
</evidence>
<gene>
    <name evidence="2" type="ORF">B1H29_21955</name>
</gene>
<accession>A0A1S6JBS9</accession>
<organism evidence="2 3">
    <name type="scientific">Streptomyces pactum</name>
    <dbReference type="NCBI Taxonomy" id="68249"/>
    <lineage>
        <taxon>Bacteria</taxon>
        <taxon>Bacillati</taxon>
        <taxon>Actinomycetota</taxon>
        <taxon>Actinomycetes</taxon>
        <taxon>Kitasatosporales</taxon>
        <taxon>Streptomycetaceae</taxon>
        <taxon>Streptomyces</taxon>
    </lineage>
</organism>
<reference evidence="2 3" key="1">
    <citation type="submission" date="2017-02" db="EMBL/GenBank/DDBJ databases">
        <title>Streptomyces pactum ACT12 Genome sequencing and assembly.</title>
        <authorList>
            <person name="Xue Q."/>
            <person name="Yan X."/>
            <person name="Jia L."/>
            <person name="Yan H."/>
        </authorList>
    </citation>
    <scope>NUCLEOTIDE SEQUENCE [LARGE SCALE GENOMIC DNA]</scope>
    <source>
        <strain evidence="2 3">ACT12</strain>
    </source>
</reference>
<evidence type="ECO:0000313" key="2">
    <source>
        <dbReference type="EMBL" id="AQS69211.1"/>
    </source>
</evidence>
<name>A0A1S6JBS9_9ACTN</name>
<keyword evidence="3" id="KW-1185">Reference proteome</keyword>
<dbReference type="EMBL" id="CP019724">
    <property type="protein sequence ID" value="AQS69211.1"/>
    <property type="molecule type" value="Genomic_DNA"/>
</dbReference>
<protein>
    <submittedName>
        <fullName evidence="2">Uncharacterized protein</fullName>
    </submittedName>
</protein>
<proteinExistence type="predicted"/>
<feature type="coiled-coil region" evidence="1">
    <location>
        <begin position="91"/>
        <end position="143"/>
    </location>
</feature>
<dbReference type="KEGG" id="spac:B1H29_21955"/>
<dbReference type="Proteomes" id="UP000189443">
    <property type="component" value="Chromosome"/>
</dbReference>
<keyword evidence="1" id="KW-0175">Coiled coil</keyword>
<evidence type="ECO:0000313" key="3">
    <source>
        <dbReference type="Proteomes" id="UP000189443"/>
    </source>
</evidence>
<dbReference type="AlphaFoldDB" id="A0A1S6JBS9"/>